<gene>
    <name evidence="1" type="ORF">PHJA_002798600</name>
</gene>
<dbReference type="OrthoDB" id="1884766at2759"/>
<dbReference type="PANTHER" id="PTHR32410">
    <property type="entry name" value="CYSTEINE/HISTIDINE-RICH C1 DOMAIN FAMILY PROTEIN"/>
    <property type="match status" value="1"/>
</dbReference>
<dbReference type="PANTHER" id="PTHR32410:SF216">
    <property type="entry name" value="PHORBOL-ESTER_DAG-TYPE DOMAIN-CONTAINING PROTEIN"/>
    <property type="match status" value="1"/>
</dbReference>
<sequence>MEITKVYHLDAVFDCPKDVPDDKVAETVKQNFGTVDILVHSPANGPELAAGWPRGIHPDCALLPNAIVIDEHHPHPLLLTYFDTSVISASICAICDHRYEESDGLRVYACFHCRYSAHIKCTVYSDPGHTSFKPVLIRDAQVPGLLRLPMPNENTSVMSCILMESTGVTNVGGASTTSTDDHQMISDGDKLLFLFEDNKIHEHPLFLHDHPAAAADVARICNDCIQLISPSDPFYSCCAHLPAKLITQHPQIKGYSLTLLSYQRHTLPSICSGAGGCQR</sequence>
<comment type="caution">
    <text evidence="1">The sequence shown here is derived from an EMBL/GenBank/DDBJ whole genome shotgun (WGS) entry which is preliminary data.</text>
</comment>
<proteinExistence type="predicted"/>
<organism evidence="1 2">
    <name type="scientific">Phtheirospermum japonicum</name>
    <dbReference type="NCBI Taxonomy" id="374723"/>
    <lineage>
        <taxon>Eukaryota</taxon>
        <taxon>Viridiplantae</taxon>
        <taxon>Streptophyta</taxon>
        <taxon>Embryophyta</taxon>
        <taxon>Tracheophyta</taxon>
        <taxon>Spermatophyta</taxon>
        <taxon>Magnoliopsida</taxon>
        <taxon>eudicotyledons</taxon>
        <taxon>Gunneridae</taxon>
        <taxon>Pentapetalae</taxon>
        <taxon>asterids</taxon>
        <taxon>lamiids</taxon>
        <taxon>Lamiales</taxon>
        <taxon>Orobanchaceae</taxon>
        <taxon>Orobanchaceae incertae sedis</taxon>
        <taxon>Phtheirospermum</taxon>
    </lineage>
</organism>
<dbReference type="SUPFAM" id="SSF57889">
    <property type="entry name" value="Cysteine-rich domain"/>
    <property type="match status" value="1"/>
</dbReference>
<evidence type="ECO:0000313" key="2">
    <source>
        <dbReference type="Proteomes" id="UP000653305"/>
    </source>
</evidence>
<keyword evidence="2" id="KW-1185">Reference proteome</keyword>
<name>A0A830DIL3_9LAMI</name>
<protein>
    <submittedName>
        <fullName evidence="1">Enoyl-[acyl-carrier-protein] reductase [nadh] chloroplastic</fullName>
    </submittedName>
</protein>
<dbReference type="Proteomes" id="UP000653305">
    <property type="component" value="Unassembled WGS sequence"/>
</dbReference>
<accession>A0A830DIL3</accession>
<evidence type="ECO:0000313" key="1">
    <source>
        <dbReference type="EMBL" id="GFQ06546.1"/>
    </source>
</evidence>
<dbReference type="AlphaFoldDB" id="A0A830DIL3"/>
<dbReference type="InterPro" id="IPR053192">
    <property type="entry name" value="Vacuole_Formation_Reg"/>
</dbReference>
<dbReference type="InterPro" id="IPR046349">
    <property type="entry name" value="C1-like_sf"/>
</dbReference>
<dbReference type="EMBL" id="BMAC01001260">
    <property type="protein sequence ID" value="GFQ06546.1"/>
    <property type="molecule type" value="Genomic_DNA"/>
</dbReference>
<reference evidence="1" key="1">
    <citation type="submission" date="2020-07" db="EMBL/GenBank/DDBJ databases">
        <title>Ethylene signaling mediates host invasion by parasitic plants.</title>
        <authorList>
            <person name="Yoshida S."/>
        </authorList>
    </citation>
    <scope>NUCLEOTIDE SEQUENCE</scope>
    <source>
        <strain evidence="1">Okayama</strain>
    </source>
</reference>